<proteinExistence type="predicted"/>
<dbReference type="EMBL" id="NDHI03003410">
    <property type="protein sequence ID" value="PNJ60615.1"/>
    <property type="molecule type" value="Genomic_DNA"/>
</dbReference>
<gene>
    <name evidence="1" type="ORF">CR201_G0016846</name>
</gene>
<evidence type="ECO:0000313" key="1">
    <source>
        <dbReference type="EMBL" id="PNJ60614.1"/>
    </source>
</evidence>
<sequence>MAEGSGEVVAVSATGAANGLNNGVGGTSATTSNPLSRKLHKILETRLDNDKVPSRLSGWDW</sequence>
<dbReference type="EMBL" id="NDHI03003410">
    <property type="protein sequence ID" value="PNJ60614.1"/>
    <property type="molecule type" value="Genomic_DNA"/>
</dbReference>
<accession>A0A2J8VSV9</accession>
<dbReference type="EMBL" id="NDHI03003410">
    <property type="protein sequence ID" value="PNJ60616.1"/>
    <property type="molecule type" value="Genomic_DNA"/>
</dbReference>
<comment type="caution">
    <text evidence="1">The sequence shown here is derived from an EMBL/GenBank/DDBJ whole genome shotgun (WGS) entry which is preliminary data.</text>
</comment>
<reference evidence="1" key="1">
    <citation type="submission" date="2017-12" db="EMBL/GenBank/DDBJ databases">
        <title>High-resolution comparative analysis of great ape genomes.</title>
        <authorList>
            <person name="Pollen A."/>
            <person name="Hastie A."/>
            <person name="Hormozdiari F."/>
            <person name="Dougherty M."/>
            <person name="Liu R."/>
            <person name="Chaisson M."/>
            <person name="Hoppe E."/>
            <person name="Hill C."/>
            <person name="Pang A."/>
            <person name="Hillier L."/>
            <person name="Baker C."/>
            <person name="Armstrong J."/>
            <person name="Shendure J."/>
            <person name="Paten B."/>
            <person name="Wilson R."/>
            <person name="Chao H."/>
            <person name="Schneider V."/>
            <person name="Ventura M."/>
            <person name="Kronenberg Z."/>
            <person name="Murali S."/>
            <person name="Gordon D."/>
            <person name="Cantsilieris S."/>
            <person name="Munson K."/>
            <person name="Nelson B."/>
            <person name="Raja A."/>
            <person name="Underwood J."/>
            <person name="Diekhans M."/>
            <person name="Fiddes I."/>
            <person name="Haussler D."/>
            <person name="Eichler E."/>
        </authorList>
    </citation>
    <scope>NUCLEOTIDE SEQUENCE [LARGE SCALE GENOMIC DNA]</scope>
    <source>
        <strain evidence="1">Susie</strain>
    </source>
</reference>
<name>A0A2J8VSV9_PONAB</name>
<protein>
    <submittedName>
        <fullName evidence="1">COG6 isoform 10</fullName>
    </submittedName>
    <submittedName>
        <fullName evidence="2">COG6 isoform 11</fullName>
    </submittedName>
    <submittedName>
        <fullName evidence="3">COG6 isoform 12</fullName>
    </submittedName>
</protein>
<evidence type="ECO:0000313" key="2">
    <source>
        <dbReference type="EMBL" id="PNJ60615.1"/>
    </source>
</evidence>
<organism evidence="1">
    <name type="scientific">Pongo abelii</name>
    <name type="common">Sumatran orangutan</name>
    <name type="synonym">Pongo pygmaeus abelii</name>
    <dbReference type="NCBI Taxonomy" id="9601"/>
    <lineage>
        <taxon>Eukaryota</taxon>
        <taxon>Metazoa</taxon>
        <taxon>Chordata</taxon>
        <taxon>Craniata</taxon>
        <taxon>Vertebrata</taxon>
        <taxon>Euteleostomi</taxon>
        <taxon>Mammalia</taxon>
        <taxon>Eutheria</taxon>
        <taxon>Euarchontoglires</taxon>
        <taxon>Primates</taxon>
        <taxon>Haplorrhini</taxon>
        <taxon>Catarrhini</taxon>
        <taxon>Hominidae</taxon>
        <taxon>Pongo</taxon>
    </lineage>
</organism>
<dbReference type="AlphaFoldDB" id="A0A2J8VSV9"/>
<evidence type="ECO:0000313" key="3">
    <source>
        <dbReference type="EMBL" id="PNJ60616.1"/>
    </source>
</evidence>